<keyword evidence="8" id="KW-1185">Reference proteome</keyword>
<evidence type="ECO:0000313" key="8">
    <source>
        <dbReference type="Proteomes" id="UP000467240"/>
    </source>
</evidence>
<dbReference type="Pfam" id="PF01925">
    <property type="entry name" value="TauE"/>
    <property type="match status" value="2"/>
</dbReference>
<protein>
    <recommendedName>
        <fullName evidence="6">Probable membrane transporter protein</fullName>
    </recommendedName>
</protein>
<evidence type="ECO:0000256" key="1">
    <source>
        <dbReference type="ARBA" id="ARBA00004141"/>
    </source>
</evidence>
<keyword evidence="3 6" id="KW-0812">Transmembrane</keyword>
<comment type="subcellular location">
    <subcellularLocation>
        <location evidence="6">Cell membrane</location>
        <topology evidence="6">Multi-pass membrane protein</topology>
    </subcellularLocation>
    <subcellularLocation>
        <location evidence="1">Membrane</location>
        <topology evidence="1">Multi-pass membrane protein</topology>
    </subcellularLocation>
</comment>
<feature type="transmembrane region" description="Helical" evidence="6">
    <location>
        <begin position="140"/>
        <end position="157"/>
    </location>
</feature>
<evidence type="ECO:0000256" key="5">
    <source>
        <dbReference type="ARBA" id="ARBA00023136"/>
    </source>
</evidence>
<dbReference type="EMBL" id="WBJZ01000010">
    <property type="protein sequence ID" value="KAB1656783.1"/>
    <property type="molecule type" value="Genomic_DNA"/>
</dbReference>
<feature type="transmembrane region" description="Helical" evidence="6">
    <location>
        <begin position="86"/>
        <end position="107"/>
    </location>
</feature>
<name>A0A7J5BR70_9MICO</name>
<dbReference type="PANTHER" id="PTHR43701">
    <property type="entry name" value="MEMBRANE TRANSPORTER PROTEIN MJ0441-RELATED"/>
    <property type="match status" value="1"/>
</dbReference>
<accession>A0A7J5BR70</accession>
<keyword evidence="6" id="KW-1003">Cell membrane</keyword>
<evidence type="ECO:0000256" key="3">
    <source>
        <dbReference type="ARBA" id="ARBA00022692"/>
    </source>
</evidence>
<reference evidence="7 8" key="1">
    <citation type="submission" date="2019-09" db="EMBL/GenBank/DDBJ databases">
        <title>Phylogeny of genus Pseudoclavibacter and closely related genus.</title>
        <authorList>
            <person name="Li Y."/>
        </authorList>
    </citation>
    <scope>NUCLEOTIDE SEQUENCE [LARGE SCALE GENOMIC DNA]</scope>
    <source>
        <strain evidence="7 8">DSM 23821</strain>
    </source>
</reference>
<feature type="transmembrane region" description="Helical" evidence="6">
    <location>
        <begin position="114"/>
        <end position="134"/>
    </location>
</feature>
<evidence type="ECO:0000256" key="6">
    <source>
        <dbReference type="RuleBase" id="RU363041"/>
    </source>
</evidence>
<comment type="caution">
    <text evidence="7">The sequence shown here is derived from an EMBL/GenBank/DDBJ whole genome shotgun (WGS) entry which is preliminary data.</text>
</comment>
<dbReference type="InterPro" id="IPR002781">
    <property type="entry name" value="TM_pro_TauE-like"/>
</dbReference>
<feature type="transmembrane region" description="Helical" evidence="6">
    <location>
        <begin position="164"/>
        <end position="184"/>
    </location>
</feature>
<keyword evidence="4 6" id="KW-1133">Transmembrane helix</keyword>
<dbReference type="AlphaFoldDB" id="A0A7J5BR70"/>
<feature type="transmembrane region" description="Helical" evidence="6">
    <location>
        <begin position="58"/>
        <end position="80"/>
    </location>
</feature>
<dbReference type="InterPro" id="IPR051598">
    <property type="entry name" value="TSUP/Inactive_protease-like"/>
</dbReference>
<sequence length="287" mass="29441">MPAGRSEVAVSQSRSTSQWVWLVLLGLVAGFLSGMFGVGGGILIVPALILLIKMDPKIATGTSLLAILPVAVVGVVTYSIGGHIDVWIALLMAIGSIGGSQIGTRLLRRISRTALQWAFIGFIVVVIVSLFLVISSRDAVVDIHLWSGAALVVLGFVTGILSGLLGIGGGVIIVPMLVLLFGASDLVAKGSSLLMMIVTSMSGTISNARNRNVDFPAAIVIGIGACLTTAFGAIVAAAIPPFEANVAFAVFLVLIAARMIATMVSERRKRGLDGDAGAAPAGDTPAR</sequence>
<evidence type="ECO:0000313" key="7">
    <source>
        <dbReference type="EMBL" id="KAB1656783.1"/>
    </source>
</evidence>
<feature type="transmembrane region" description="Helical" evidence="6">
    <location>
        <begin position="20"/>
        <end position="51"/>
    </location>
</feature>
<evidence type="ECO:0000256" key="2">
    <source>
        <dbReference type="ARBA" id="ARBA00009142"/>
    </source>
</evidence>
<dbReference type="PANTHER" id="PTHR43701:SF2">
    <property type="entry name" value="MEMBRANE TRANSPORTER PROTEIN YJNA-RELATED"/>
    <property type="match status" value="1"/>
</dbReference>
<dbReference type="OrthoDB" id="3700425at2"/>
<feature type="transmembrane region" description="Helical" evidence="6">
    <location>
        <begin position="215"/>
        <end position="239"/>
    </location>
</feature>
<keyword evidence="5 6" id="KW-0472">Membrane</keyword>
<feature type="transmembrane region" description="Helical" evidence="6">
    <location>
        <begin position="245"/>
        <end position="264"/>
    </location>
</feature>
<proteinExistence type="inferred from homology"/>
<organism evidence="7 8">
    <name type="scientific">Pseudoclavibacter chungangensis</name>
    <dbReference type="NCBI Taxonomy" id="587635"/>
    <lineage>
        <taxon>Bacteria</taxon>
        <taxon>Bacillati</taxon>
        <taxon>Actinomycetota</taxon>
        <taxon>Actinomycetes</taxon>
        <taxon>Micrococcales</taxon>
        <taxon>Microbacteriaceae</taxon>
        <taxon>Pseudoclavibacter</taxon>
    </lineage>
</organism>
<gene>
    <name evidence="7" type="ORF">F8O01_08970</name>
</gene>
<dbReference type="Proteomes" id="UP000467240">
    <property type="component" value="Unassembled WGS sequence"/>
</dbReference>
<evidence type="ECO:0000256" key="4">
    <source>
        <dbReference type="ARBA" id="ARBA00022989"/>
    </source>
</evidence>
<comment type="similarity">
    <text evidence="2 6">Belongs to the 4-toluene sulfonate uptake permease (TSUP) (TC 2.A.102) family.</text>
</comment>
<dbReference type="GO" id="GO:0005886">
    <property type="term" value="C:plasma membrane"/>
    <property type="evidence" value="ECO:0007669"/>
    <property type="project" value="UniProtKB-SubCell"/>
</dbReference>